<dbReference type="InterPro" id="IPR009057">
    <property type="entry name" value="Homeodomain-like_sf"/>
</dbReference>
<dbReference type="InterPro" id="IPR002197">
    <property type="entry name" value="HTH_Fis"/>
</dbReference>
<dbReference type="PRINTS" id="PR01590">
    <property type="entry name" value="HTHFIS"/>
</dbReference>
<evidence type="ECO:0000256" key="1">
    <source>
        <dbReference type="ARBA" id="ARBA00022741"/>
    </source>
</evidence>
<dbReference type="AlphaFoldDB" id="A0A1W1HEY9"/>
<gene>
    <name evidence="6" type="ORF">MTBBW1_2570006</name>
</gene>
<accession>A0A1W1HEY9</accession>
<dbReference type="PROSITE" id="PS00675">
    <property type="entry name" value="SIGMA54_INTERACT_1"/>
    <property type="match status" value="1"/>
</dbReference>
<evidence type="ECO:0000256" key="3">
    <source>
        <dbReference type="ARBA" id="ARBA00023015"/>
    </source>
</evidence>
<sequence length="326" mass="36578">MKDSPFVEIITGNQKMLEMFQQINSISASRQPVLITGETGVGKELFAKAIHKSSHVKGLFVPINAAGLDENTFSDTLFGHVRGAFTGAEKERKGQCAKADNGTLFLDEIGDLSLSVQVKLLRLLQEGEYQPLGSDKTQKTNARILAATNADLWELQREGGFRNDLNYRLRTHHFNIPPLRERLDDIPLLVNHFLDEASLEFKKRPYATEDIFNLLKQYSFPGNIRELRSMVYNAVGNYQSGALSLDVFQSYINRQQQNEICFTELAIDANSPFSSFQTLPTIKQATEYLVIEAMKRANGNQTVAAKMLGISQPALSNRLKKMSVEK</sequence>
<dbReference type="InterPro" id="IPR025662">
    <property type="entry name" value="Sigma_54_int_dom_ATP-bd_1"/>
</dbReference>
<dbReference type="GO" id="GO:0043565">
    <property type="term" value="F:sequence-specific DNA binding"/>
    <property type="evidence" value="ECO:0007669"/>
    <property type="project" value="InterPro"/>
</dbReference>
<proteinExistence type="predicted"/>
<keyword evidence="3" id="KW-0805">Transcription regulation</keyword>
<dbReference type="EMBL" id="FWEV01000176">
    <property type="protein sequence ID" value="SLM30996.1"/>
    <property type="molecule type" value="Genomic_DNA"/>
</dbReference>
<keyword evidence="7" id="KW-1185">Reference proteome</keyword>
<dbReference type="Gene3D" id="1.10.8.60">
    <property type="match status" value="1"/>
</dbReference>
<dbReference type="InterPro" id="IPR003593">
    <property type="entry name" value="AAA+_ATPase"/>
</dbReference>
<organism evidence="6 7">
    <name type="scientific">Desulfamplus magnetovallimortis</name>
    <dbReference type="NCBI Taxonomy" id="1246637"/>
    <lineage>
        <taxon>Bacteria</taxon>
        <taxon>Pseudomonadati</taxon>
        <taxon>Thermodesulfobacteriota</taxon>
        <taxon>Desulfobacteria</taxon>
        <taxon>Desulfobacterales</taxon>
        <taxon>Desulfobacteraceae</taxon>
        <taxon>Desulfamplus</taxon>
    </lineage>
</organism>
<dbReference type="SUPFAM" id="SSF46689">
    <property type="entry name" value="Homeodomain-like"/>
    <property type="match status" value="1"/>
</dbReference>
<dbReference type="Gene3D" id="1.10.10.60">
    <property type="entry name" value="Homeodomain-like"/>
    <property type="match status" value="1"/>
</dbReference>
<dbReference type="STRING" id="1246637.MTBBW1_2570006"/>
<evidence type="ECO:0000256" key="2">
    <source>
        <dbReference type="ARBA" id="ARBA00022840"/>
    </source>
</evidence>
<dbReference type="CDD" id="cd00009">
    <property type="entry name" value="AAA"/>
    <property type="match status" value="1"/>
</dbReference>
<evidence type="ECO:0000313" key="6">
    <source>
        <dbReference type="EMBL" id="SLM30996.1"/>
    </source>
</evidence>
<dbReference type="InterPro" id="IPR027417">
    <property type="entry name" value="P-loop_NTPase"/>
</dbReference>
<dbReference type="Gene3D" id="3.40.50.300">
    <property type="entry name" value="P-loop containing nucleotide triphosphate hydrolases"/>
    <property type="match status" value="1"/>
</dbReference>
<evidence type="ECO:0000256" key="4">
    <source>
        <dbReference type="ARBA" id="ARBA00023163"/>
    </source>
</evidence>
<dbReference type="PROSITE" id="PS50045">
    <property type="entry name" value="SIGMA54_INTERACT_4"/>
    <property type="match status" value="1"/>
</dbReference>
<dbReference type="GO" id="GO:0005524">
    <property type="term" value="F:ATP binding"/>
    <property type="evidence" value="ECO:0007669"/>
    <property type="project" value="UniProtKB-KW"/>
</dbReference>
<evidence type="ECO:0000259" key="5">
    <source>
        <dbReference type="PROSITE" id="PS50045"/>
    </source>
</evidence>
<dbReference type="SMART" id="SM00382">
    <property type="entry name" value="AAA"/>
    <property type="match status" value="1"/>
</dbReference>
<dbReference type="Proteomes" id="UP000191931">
    <property type="component" value="Unassembled WGS sequence"/>
</dbReference>
<dbReference type="GO" id="GO:0006355">
    <property type="term" value="P:regulation of DNA-templated transcription"/>
    <property type="evidence" value="ECO:0007669"/>
    <property type="project" value="InterPro"/>
</dbReference>
<protein>
    <submittedName>
        <fullName evidence="6">Two component, sigma-54 specific, transcriptional regulator, Fis family</fullName>
    </submittedName>
</protein>
<dbReference type="InterPro" id="IPR002078">
    <property type="entry name" value="Sigma_54_int"/>
</dbReference>
<dbReference type="PANTHER" id="PTHR32071">
    <property type="entry name" value="TRANSCRIPTIONAL REGULATORY PROTEIN"/>
    <property type="match status" value="1"/>
</dbReference>
<name>A0A1W1HEY9_9BACT</name>
<dbReference type="SUPFAM" id="SSF52540">
    <property type="entry name" value="P-loop containing nucleoside triphosphate hydrolases"/>
    <property type="match status" value="1"/>
</dbReference>
<feature type="domain" description="Sigma-54 factor interaction" evidence="5">
    <location>
        <begin position="9"/>
        <end position="236"/>
    </location>
</feature>
<dbReference type="Pfam" id="PF25601">
    <property type="entry name" value="AAA_lid_14"/>
    <property type="match status" value="1"/>
</dbReference>
<keyword evidence="2" id="KW-0067">ATP-binding</keyword>
<dbReference type="PANTHER" id="PTHR32071:SF13">
    <property type="entry name" value="RESPONSE REGULATOR HSFA"/>
    <property type="match status" value="1"/>
</dbReference>
<dbReference type="FunFam" id="3.40.50.300:FF:000006">
    <property type="entry name" value="DNA-binding transcriptional regulator NtrC"/>
    <property type="match status" value="1"/>
</dbReference>
<dbReference type="Pfam" id="PF02954">
    <property type="entry name" value="HTH_8"/>
    <property type="match status" value="1"/>
</dbReference>
<evidence type="ECO:0000313" key="7">
    <source>
        <dbReference type="Proteomes" id="UP000191931"/>
    </source>
</evidence>
<keyword evidence="4" id="KW-0804">Transcription</keyword>
<reference evidence="6 7" key="1">
    <citation type="submission" date="2017-03" db="EMBL/GenBank/DDBJ databases">
        <authorList>
            <person name="Afonso C.L."/>
            <person name="Miller P.J."/>
            <person name="Scott M.A."/>
            <person name="Spackman E."/>
            <person name="Goraichik I."/>
            <person name="Dimitrov K.M."/>
            <person name="Suarez D.L."/>
            <person name="Swayne D.E."/>
        </authorList>
    </citation>
    <scope>NUCLEOTIDE SEQUENCE [LARGE SCALE GENOMIC DNA]</scope>
    <source>
        <strain evidence="6">PRJEB14757</strain>
    </source>
</reference>
<dbReference type="InterPro" id="IPR058031">
    <property type="entry name" value="AAA_lid_NorR"/>
</dbReference>
<keyword evidence="1" id="KW-0547">Nucleotide-binding</keyword>
<dbReference type="Pfam" id="PF00158">
    <property type="entry name" value="Sigma54_activat"/>
    <property type="match status" value="1"/>
</dbReference>